<evidence type="ECO:0000313" key="1">
    <source>
        <dbReference type="EMBL" id="CBY14258.1"/>
    </source>
</evidence>
<dbReference type="EMBL" id="FN653268">
    <property type="protein sequence ID" value="CBY14258.1"/>
    <property type="molecule type" value="Genomic_DNA"/>
</dbReference>
<dbReference type="SUPFAM" id="SSF52540">
    <property type="entry name" value="P-loop containing nucleoside triphosphate hydrolases"/>
    <property type="match status" value="1"/>
</dbReference>
<dbReference type="AlphaFoldDB" id="E4XX64"/>
<sequence>MEIICAGFPKTSSKSCSNCLRTLGIKVADYIETTEFLSSVWLEYLDGKCSIRKVIAEYRKNGFQANQDIPGNIYWEELYHASPNAKVILTVRDSTEVWSRSLTRFMEQETSRHGNPGFWLFNRFLSLGWTSPNMKNMVKISEFIMKNHFFRNCFIKSFPADWRVLTWQRQNELIMPYWQAMEDNYEAQIRRVKEIVPEDRLLIWNLKDGWEPLCKFLGKPIPNTPIPHDNKTGDLKFVEKYFEESNVGKEMFAYMKIYAAKFVLKTALISGALIYEKRNDFKITKSVLSFAKKILFSVQN</sequence>
<proteinExistence type="predicted"/>
<dbReference type="Proteomes" id="UP000001307">
    <property type="component" value="Unassembled WGS sequence"/>
</dbReference>
<dbReference type="InterPro" id="IPR027417">
    <property type="entry name" value="P-loop_NTPase"/>
</dbReference>
<accession>E4XX64</accession>
<dbReference type="InterPro" id="IPR040632">
    <property type="entry name" value="Sulfotransfer_4"/>
</dbReference>
<dbReference type="OrthoDB" id="272681at2759"/>
<keyword evidence="2" id="KW-1185">Reference proteome</keyword>
<dbReference type="Gene3D" id="3.40.50.300">
    <property type="entry name" value="P-loop containing nucleotide triphosphate hydrolases"/>
    <property type="match status" value="1"/>
</dbReference>
<dbReference type="PANTHER" id="PTHR36978:SF4">
    <property type="entry name" value="P-LOOP CONTAINING NUCLEOSIDE TRIPHOSPHATE HYDROLASE PROTEIN"/>
    <property type="match status" value="1"/>
</dbReference>
<reference evidence="1" key="1">
    <citation type="journal article" date="2010" name="Science">
        <title>Plasticity of animal genome architecture unmasked by rapid evolution of a pelagic tunicate.</title>
        <authorList>
            <person name="Denoeud F."/>
            <person name="Henriet S."/>
            <person name="Mungpakdee S."/>
            <person name="Aury J.M."/>
            <person name="Da Silva C."/>
            <person name="Brinkmann H."/>
            <person name="Mikhaleva J."/>
            <person name="Olsen L.C."/>
            <person name="Jubin C."/>
            <person name="Canestro C."/>
            <person name="Bouquet J.M."/>
            <person name="Danks G."/>
            <person name="Poulain J."/>
            <person name="Campsteijn C."/>
            <person name="Adamski M."/>
            <person name="Cross I."/>
            <person name="Yadetie F."/>
            <person name="Muffato M."/>
            <person name="Louis A."/>
            <person name="Butcher S."/>
            <person name="Tsagkogeorga G."/>
            <person name="Konrad A."/>
            <person name="Singh S."/>
            <person name="Jensen M.F."/>
            <person name="Cong E.H."/>
            <person name="Eikeseth-Otteraa H."/>
            <person name="Noel B."/>
            <person name="Anthouard V."/>
            <person name="Porcel B.M."/>
            <person name="Kachouri-Lafond R."/>
            <person name="Nishino A."/>
            <person name="Ugolini M."/>
            <person name="Chourrout P."/>
            <person name="Nishida H."/>
            <person name="Aasland R."/>
            <person name="Huzurbazar S."/>
            <person name="Westhof E."/>
            <person name="Delsuc F."/>
            <person name="Lehrach H."/>
            <person name="Reinhardt R."/>
            <person name="Weissenbach J."/>
            <person name="Roy S.W."/>
            <person name="Artiguenave F."/>
            <person name="Postlethwait J.H."/>
            <person name="Manak J.R."/>
            <person name="Thompson E.M."/>
            <person name="Jaillon O."/>
            <person name="Du Pasquier L."/>
            <person name="Boudinot P."/>
            <person name="Liberles D.A."/>
            <person name="Volff J.N."/>
            <person name="Philippe H."/>
            <person name="Lenhard B."/>
            <person name="Roest Crollius H."/>
            <person name="Wincker P."/>
            <person name="Chourrout D."/>
        </authorList>
    </citation>
    <scope>NUCLEOTIDE SEQUENCE [LARGE SCALE GENOMIC DNA]</scope>
</reference>
<name>E4XX64_OIKDI</name>
<organism evidence="1">
    <name type="scientific">Oikopleura dioica</name>
    <name type="common">Tunicate</name>
    <dbReference type="NCBI Taxonomy" id="34765"/>
    <lineage>
        <taxon>Eukaryota</taxon>
        <taxon>Metazoa</taxon>
        <taxon>Chordata</taxon>
        <taxon>Tunicata</taxon>
        <taxon>Appendicularia</taxon>
        <taxon>Copelata</taxon>
        <taxon>Oikopleuridae</taxon>
        <taxon>Oikopleura</taxon>
    </lineage>
</organism>
<protein>
    <recommendedName>
        <fullName evidence="3">Sulfotransferase</fullName>
    </recommendedName>
</protein>
<dbReference type="Pfam" id="PF17784">
    <property type="entry name" value="Sulfotransfer_4"/>
    <property type="match status" value="1"/>
</dbReference>
<dbReference type="PANTHER" id="PTHR36978">
    <property type="entry name" value="P-LOOP CONTAINING NUCLEOTIDE TRIPHOSPHATE HYDROLASE"/>
    <property type="match status" value="1"/>
</dbReference>
<dbReference type="InParanoid" id="E4XX64"/>
<gene>
    <name evidence="1" type="ORF">GSOID_T00007244001</name>
</gene>
<evidence type="ECO:0000313" key="2">
    <source>
        <dbReference type="Proteomes" id="UP000001307"/>
    </source>
</evidence>
<evidence type="ECO:0008006" key="3">
    <source>
        <dbReference type="Google" id="ProtNLM"/>
    </source>
</evidence>